<sequence length="967" mass="104204">MSLLFPDGIFSPQALGDERATGILLDATLRCGAVLRPSDILHAVIGSGDQAVLSVLGLALADGAQPRHLRETIEVYNAGAGESGASSRPFDGSRARCAPETLAALDAFEKALSADRERLRPVALELLLARLLEHQDADDLTFLGSVLDAPAAVLALDEQVRVSSEPLPALLDDASGRLRSEEFSADAWGVLELAAERAGELGYDRLLPAHCFLALLAGTEGLTERLVRLQIPPRIGLVKAVEVLNGAFRLSEHAKDAPPLHRDGLGDPLLALLHAARRAAALRGGERADTGHLLEALLADPPPRLAAVLEGEPLRLNVGRMRDHLDQELRSARTAAPREVPFRPAAGAPPSEDLTWLARTEGIPPVPHLDHYFDPVNRALHRTVGNHVLLTGESGVGATTLLRELARRAADGTIPFLRRKRFLHVDCQDVAPAESAEKLGRIISDVAGRTDLVVCLDGLGALLRGPNGTNHVLTLRSALKERRLHLVGVLSGQDYDDLLAADHALRELTTRVELAEPGRDAARDMVGQAADGLAAEFGIAVAGKAVDRAVVMAGDFILSQRLPLAAVKVLRRAAEDLHYRRTQLGDPRSEVGVADVVRVIAEVSGVPAAQISGTGGERVDYEQALGGSVFGQDRAVATVAGELRRIKAGLAGADGGPASVMLFAGLTGVGKTELAKTVASFYSTSKLLQTYPMGGFTERHSVSSILGSPQGYVGHERGGRIVNELNADPYGVFLLDEAEKAHAEVWRPFLNLFDEGWIEDRRGVRAHGDRAIFILTTNAGHDVIARMTRQGADEEAIAAAVKEALLRARSGGSHEDPVFTPEFLARIRRIIVFRPLDEDAMAGICRKMVDAKQAFWREKREKDLVVPERLIAWAARRAHEGNEAADGKEGARKLRELLTDLIEDPILKAQERLEDDYRRCARIELDFDPGPPPRTEVRFAAATDLAKNELAKNELAKSDPAKNGEVR</sequence>
<evidence type="ECO:0000256" key="1">
    <source>
        <dbReference type="ARBA" id="ARBA00022741"/>
    </source>
</evidence>
<proteinExistence type="predicted"/>
<dbReference type="Pfam" id="PF07724">
    <property type="entry name" value="AAA_2"/>
    <property type="match status" value="1"/>
</dbReference>
<dbReference type="SMART" id="SM00382">
    <property type="entry name" value="AAA"/>
    <property type="match status" value="2"/>
</dbReference>
<dbReference type="InterPro" id="IPR001270">
    <property type="entry name" value="ClpA/B"/>
</dbReference>
<keyword evidence="1" id="KW-0547">Nucleotide-binding</keyword>
<dbReference type="PANTHER" id="PTHR11638">
    <property type="entry name" value="ATP-DEPENDENT CLP PROTEASE"/>
    <property type="match status" value="1"/>
</dbReference>
<feature type="domain" description="AAA+ ATPase" evidence="3">
    <location>
        <begin position="384"/>
        <end position="514"/>
    </location>
</feature>
<evidence type="ECO:0000313" key="5">
    <source>
        <dbReference type="Proteomes" id="UP001183615"/>
    </source>
</evidence>
<dbReference type="Gene3D" id="1.10.1780.10">
    <property type="entry name" value="Clp, N-terminal domain"/>
    <property type="match status" value="1"/>
</dbReference>
<dbReference type="SUPFAM" id="SSF52540">
    <property type="entry name" value="P-loop containing nucleoside triphosphate hydrolases"/>
    <property type="match status" value="2"/>
</dbReference>
<dbReference type="RefSeq" id="WP_311621210.1">
    <property type="nucleotide sequence ID" value="NZ_JAVREV010000025.1"/>
</dbReference>
<keyword evidence="5" id="KW-1185">Reference proteome</keyword>
<protein>
    <submittedName>
        <fullName evidence="4">AAA family ATPase</fullName>
    </submittedName>
</protein>
<feature type="domain" description="AAA+ ATPase" evidence="3">
    <location>
        <begin position="657"/>
        <end position="798"/>
    </location>
</feature>
<reference evidence="5" key="1">
    <citation type="submission" date="2023-07" db="EMBL/GenBank/DDBJ databases">
        <title>30 novel species of actinomycetes from the DSMZ collection.</title>
        <authorList>
            <person name="Nouioui I."/>
        </authorList>
    </citation>
    <scope>NUCLEOTIDE SEQUENCE [LARGE SCALE GENOMIC DNA]</scope>
    <source>
        <strain evidence="5">DSM 41886</strain>
    </source>
</reference>
<dbReference type="PANTHER" id="PTHR11638:SF111">
    <property type="entry name" value="ATP-DEPENDENT CLP PROTEASE ATP-BINDING SUBUNIT CLPA"/>
    <property type="match status" value="1"/>
</dbReference>
<organism evidence="4 5">
    <name type="scientific">Streptomyces johnsoniae</name>
    <dbReference type="NCBI Taxonomy" id="3075532"/>
    <lineage>
        <taxon>Bacteria</taxon>
        <taxon>Bacillati</taxon>
        <taxon>Actinomycetota</taxon>
        <taxon>Actinomycetes</taxon>
        <taxon>Kitasatosporales</taxon>
        <taxon>Streptomycetaceae</taxon>
        <taxon>Streptomyces</taxon>
    </lineage>
</organism>
<dbReference type="EMBL" id="JAVREV010000025">
    <property type="protein sequence ID" value="MDT0447085.1"/>
    <property type="molecule type" value="Genomic_DNA"/>
</dbReference>
<evidence type="ECO:0000313" key="4">
    <source>
        <dbReference type="EMBL" id="MDT0447085.1"/>
    </source>
</evidence>
<keyword evidence="2" id="KW-0067">ATP-binding</keyword>
<dbReference type="InterPro" id="IPR027417">
    <property type="entry name" value="P-loop_NTPase"/>
</dbReference>
<comment type="caution">
    <text evidence="4">The sequence shown here is derived from an EMBL/GenBank/DDBJ whole genome shotgun (WGS) entry which is preliminary data.</text>
</comment>
<dbReference type="SUPFAM" id="SSF81923">
    <property type="entry name" value="Double Clp-N motif"/>
    <property type="match status" value="1"/>
</dbReference>
<evidence type="ECO:0000256" key="2">
    <source>
        <dbReference type="ARBA" id="ARBA00022840"/>
    </source>
</evidence>
<dbReference type="Proteomes" id="UP001183615">
    <property type="component" value="Unassembled WGS sequence"/>
</dbReference>
<dbReference type="InterPro" id="IPR050130">
    <property type="entry name" value="ClpA_ClpB"/>
</dbReference>
<evidence type="ECO:0000259" key="3">
    <source>
        <dbReference type="SMART" id="SM00382"/>
    </source>
</evidence>
<dbReference type="PRINTS" id="PR00300">
    <property type="entry name" value="CLPPROTEASEA"/>
</dbReference>
<dbReference type="InterPro" id="IPR003959">
    <property type="entry name" value="ATPase_AAA_core"/>
</dbReference>
<dbReference type="InterPro" id="IPR003593">
    <property type="entry name" value="AAA+_ATPase"/>
</dbReference>
<accession>A0ABU2SDP2</accession>
<gene>
    <name evidence="4" type="ORF">RM779_31500</name>
</gene>
<dbReference type="Gene3D" id="3.40.50.300">
    <property type="entry name" value="P-loop containing nucleotide triphosphate hydrolases"/>
    <property type="match status" value="2"/>
</dbReference>
<name>A0ABU2SDP2_9ACTN</name>
<dbReference type="InterPro" id="IPR036628">
    <property type="entry name" value="Clp_N_dom_sf"/>
</dbReference>